<reference evidence="1 2" key="1">
    <citation type="journal article" date="2016" name="Front. Microbiol.">
        <title>Fuerstia marisgermanicae gen. nov., sp. nov., an Unusual Member of the Phylum Planctomycetes from the German Wadden Sea.</title>
        <authorList>
            <person name="Kohn T."/>
            <person name="Heuer A."/>
            <person name="Jogler M."/>
            <person name="Vollmers J."/>
            <person name="Boedeker C."/>
            <person name="Bunk B."/>
            <person name="Rast P."/>
            <person name="Borchert D."/>
            <person name="Glockner I."/>
            <person name="Freese H.M."/>
            <person name="Klenk H.P."/>
            <person name="Overmann J."/>
            <person name="Kaster A.K."/>
            <person name="Rohde M."/>
            <person name="Wiegand S."/>
            <person name="Jogler C."/>
        </authorList>
    </citation>
    <scope>NUCLEOTIDE SEQUENCE [LARGE SCALE GENOMIC DNA]</scope>
    <source>
        <strain evidence="1 2">NH11</strain>
    </source>
</reference>
<dbReference type="KEGG" id="fmr:Fuma_00287"/>
<dbReference type="SUPFAM" id="SSF75169">
    <property type="entry name" value="DsrEFH-like"/>
    <property type="match status" value="1"/>
</dbReference>
<accession>A0A1P8W9G5</accession>
<dbReference type="PANTHER" id="PTHR37691:SF1">
    <property type="entry name" value="BLR3518 PROTEIN"/>
    <property type="match status" value="1"/>
</dbReference>
<protein>
    <submittedName>
        <fullName evidence="1">Uncharacterized protein</fullName>
    </submittedName>
</protein>
<proteinExistence type="predicted"/>
<dbReference type="InterPro" id="IPR027396">
    <property type="entry name" value="DsrEFH-like"/>
</dbReference>
<gene>
    <name evidence="1" type="ORF">Fuma_00287</name>
</gene>
<keyword evidence="2" id="KW-1185">Reference proteome</keyword>
<dbReference type="RefSeq" id="WP_083731721.1">
    <property type="nucleotide sequence ID" value="NZ_CP017641.1"/>
</dbReference>
<dbReference type="STRING" id="1891926.Fuma_00287"/>
<dbReference type="Pfam" id="PF02635">
    <property type="entry name" value="DsrE"/>
    <property type="match status" value="1"/>
</dbReference>
<evidence type="ECO:0000313" key="1">
    <source>
        <dbReference type="EMBL" id="APZ90706.1"/>
    </source>
</evidence>
<evidence type="ECO:0000313" key="2">
    <source>
        <dbReference type="Proteomes" id="UP000187735"/>
    </source>
</evidence>
<organism evidence="1 2">
    <name type="scientific">Fuerstiella marisgermanici</name>
    <dbReference type="NCBI Taxonomy" id="1891926"/>
    <lineage>
        <taxon>Bacteria</taxon>
        <taxon>Pseudomonadati</taxon>
        <taxon>Planctomycetota</taxon>
        <taxon>Planctomycetia</taxon>
        <taxon>Planctomycetales</taxon>
        <taxon>Planctomycetaceae</taxon>
        <taxon>Fuerstiella</taxon>
    </lineage>
</organism>
<dbReference type="InterPro" id="IPR003787">
    <property type="entry name" value="Sulphur_relay_DsrE/F-like"/>
</dbReference>
<dbReference type="PANTHER" id="PTHR37691">
    <property type="entry name" value="BLR3518 PROTEIN"/>
    <property type="match status" value="1"/>
</dbReference>
<name>A0A1P8W9G5_9PLAN</name>
<sequence>MNTVRKSPFSFRPASQTIRRITHILAAVVVALAIGDVAVAQPGRGQGVGRGRGRGRGMSAEMREDMTTLHAMFAAREKITRTVKMLPKGAEATTESDDTKIVAMLKEHVPAMENRVHENEPLPPMTFHPVFVELIKHADDYTLTYKETKQGMEVTYEADDPFVIMLVQEHAKLVSRFLKNGMDEIHKPYTLPKVVHAKKDNHAAFSNGNLEYINPTIAKYGKVVKLPNAAQQPRNGSRIVVDLTQSGKPDALNPAIEKVARFVNIYQGAGKKPAKVDIAIVLHGDATLTVLNVDAYTKRHETKGNPNLDCLHKLHDAGVEIFVCGQSLIGKGGNPDDVVVFADVAVSALTSLVNLQADGYAYVPLGK</sequence>
<dbReference type="Proteomes" id="UP000187735">
    <property type="component" value="Chromosome"/>
</dbReference>
<dbReference type="Gene3D" id="3.40.1260.10">
    <property type="entry name" value="DsrEFH-like"/>
    <property type="match status" value="1"/>
</dbReference>
<dbReference type="OrthoDB" id="254108at2"/>
<dbReference type="AlphaFoldDB" id="A0A1P8W9G5"/>
<dbReference type="EMBL" id="CP017641">
    <property type="protein sequence ID" value="APZ90706.1"/>
    <property type="molecule type" value="Genomic_DNA"/>
</dbReference>